<name>A0A7V4WVZ0_CALAY</name>
<gene>
    <name evidence="2" type="ORF">ENK44_09400</name>
</gene>
<dbReference type="InterPro" id="IPR025159">
    <property type="entry name" value="AbiEi_N"/>
</dbReference>
<dbReference type="Pfam" id="PF13338">
    <property type="entry name" value="AbiEi_4"/>
    <property type="match status" value="1"/>
</dbReference>
<evidence type="ECO:0000259" key="1">
    <source>
        <dbReference type="Pfam" id="PF13338"/>
    </source>
</evidence>
<protein>
    <recommendedName>
        <fullName evidence="1">AbiEi antitoxin N-terminal domain-containing protein</fullName>
    </recommendedName>
</protein>
<proteinExistence type="predicted"/>
<dbReference type="Proteomes" id="UP000885779">
    <property type="component" value="Unassembled WGS sequence"/>
</dbReference>
<organism evidence="2">
    <name type="scientific">Caldithrix abyssi</name>
    <dbReference type="NCBI Taxonomy" id="187145"/>
    <lineage>
        <taxon>Bacteria</taxon>
        <taxon>Pseudomonadati</taxon>
        <taxon>Calditrichota</taxon>
        <taxon>Calditrichia</taxon>
        <taxon>Calditrichales</taxon>
        <taxon>Calditrichaceae</taxon>
        <taxon>Caldithrix</taxon>
    </lineage>
</organism>
<feature type="domain" description="AbiEi antitoxin N-terminal" evidence="1">
    <location>
        <begin position="5"/>
        <end position="52"/>
    </location>
</feature>
<evidence type="ECO:0000313" key="2">
    <source>
        <dbReference type="EMBL" id="HGY55906.1"/>
    </source>
</evidence>
<comment type="caution">
    <text evidence="2">The sequence shown here is derived from an EMBL/GenBank/DDBJ whole genome shotgun (WGS) entry which is preliminary data.</text>
</comment>
<reference evidence="2" key="1">
    <citation type="journal article" date="2020" name="mSystems">
        <title>Genome- and Community-Level Interaction Insights into Carbon Utilization and Element Cycling Functions of Hydrothermarchaeota in Hydrothermal Sediment.</title>
        <authorList>
            <person name="Zhou Z."/>
            <person name="Liu Y."/>
            <person name="Xu W."/>
            <person name="Pan J."/>
            <person name="Luo Z.H."/>
            <person name="Li M."/>
        </authorList>
    </citation>
    <scope>NUCLEOTIDE SEQUENCE [LARGE SCALE GENOMIC DNA]</scope>
    <source>
        <strain evidence="2">HyVt-577</strain>
    </source>
</reference>
<dbReference type="EMBL" id="DRQG01000086">
    <property type="protein sequence ID" value="HGY55906.1"/>
    <property type="molecule type" value="Genomic_DNA"/>
</dbReference>
<dbReference type="AlphaFoldDB" id="A0A7V4WVZ0"/>
<accession>A0A7V4WVZ0</accession>
<sequence length="204" mass="23867">MNANDVIKLFEQQNYYLQSDQLIKRKIHTSLIHKMLDDGLLEKVKRGLYRLPPDKIPEHESFTFDYFDAAKAVPKGIFCLTTALYYHGLSTQRPAVFDMAIPRTQRTPKLFTVFVRFYRFQEPYYSYGVQEIKTKIATIKIYNKEKAICDAFRQRRIIGEDIAVESLNAYLKQSKKDINRLIETAVFCKVKHLIEPVVKAMVGF</sequence>